<organism evidence="1 2">
    <name type="scientific">Vibrio tetraodonis subsp. pristinus</name>
    <dbReference type="NCBI Taxonomy" id="2695891"/>
    <lineage>
        <taxon>Bacteria</taxon>
        <taxon>Pseudomonadati</taxon>
        <taxon>Pseudomonadota</taxon>
        <taxon>Gammaproteobacteria</taxon>
        <taxon>Vibrionales</taxon>
        <taxon>Vibrionaceae</taxon>
        <taxon>Vibrio</taxon>
    </lineage>
</organism>
<dbReference type="Proteomes" id="UP000478571">
    <property type="component" value="Unassembled WGS sequence"/>
</dbReference>
<dbReference type="RefSeq" id="WP_160928150.1">
    <property type="nucleotide sequence ID" value="NZ_WWEU01000002.1"/>
</dbReference>
<accession>A0A6L8LS14</accession>
<sequence>MRIEDLLESDLLNINQDFNDLFIEMQFLLESGNKGILLVSNEQANPITARFHGLNLSANKTTSNDIPTLGEVEGVSFSGNVFTLEGDFGFIEIKGNQILLRDTL</sequence>
<evidence type="ECO:0000313" key="1">
    <source>
        <dbReference type="EMBL" id="MYM58871.1"/>
    </source>
</evidence>
<reference evidence="1 2" key="1">
    <citation type="submission" date="2020-01" db="EMBL/GenBank/DDBJ databases">
        <title>Draft Genome Sequence of Vibrio sp. strain OCN044, Isolated from a Healthy Coral at Palmyra Atoll.</title>
        <authorList>
            <person name="Videau P."/>
            <person name="Loughran R."/>
            <person name="Esquivel A."/>
            <person name="Deadmond M."/>
            <person name="Paddock B.E."/>
            <person name="Saw J.H."/>
            <person name="Ushijima B."/>
        </authorList>
    </citation>
    <scope>NUCLEOTIDE SEQUENCE [LARGE SCALE GENOMIC DNA]</scope>
    <source>
        <strain evidence="1 2">OCN044</strain>
    </source>
</reference>
<evidence type="ECO:0000313" key="2">
    <source>
        <dbReference type="Proteomes" id="UP000478571"/>
    </source>
</evidence>
<dbReference type="AlphaFoldDB" id="A0A6L8LS14"/>
<name>A0A6L8LS14_9VIBR</name>
<protein>
    <submittedName>
        <fullName evidence="1">Uncharacterized protein</fullName>
    </submittedName>
</protein>
<keyword evidence="2" id="KW-1185">Reference proteome</keyword>
<dbReference type="EMBL" id="WWEU01000002">
    <property type="protein sequence ID" value="MYM58871.1"/>
    <property type="molecule type" value="Genomic_DNA"/>
</dbReference>
<proteinExistence type="predicted"/>
<gene>
    <name evidence="1" type="ORF">GTG28_06510</name>
</gene>
<comment type="caution">
    <text evidence="1">The sequence shown here is derived from an EMBL/GenBank/DDBJ whole genome shotgun (WGS) entry which is preliminary data.</text>
</comment>